<dbReference type="OrthoDB" id="9787280at2"/>
<name>A0A4R6U8F8_9BACI</name>
<dbReference type="InterPro" id="IPR002060">
    <property type="entry name" value="Squ/phyt_synthse"/>
</dbReference>
<evidence type="ECO:0000313" key="4">
    <source>
        <dbReference type="EMBL" id="TDQ42086.1"/>
    </source>
</evidence>
<accession>A0A4R6U8F8</accession>
<reference evidence="4 5" key="1">
    <citation type="submission" date="2019-03" db="EMBL/GenBank/DDBJ databases">
        <title>Genomic Encyclopedia of Type Strains, Phase IV (KMG-IV): sequencing the most valuable type-strain genomes for metagenomic binning, comparative biology and taxonomic classification.</title>
        <authorList>
            <person name="Goeker M."/>
        </authorList>
    </citation>
    <scope>NUCLEOTIDE SEQUENCE [LARGE SCALE GENOMIC DNA]</scope>
    <source>
        <strain evidence="4 5">DSM 28697</strain>
    </source>
</reference>
<dbReference type="InterPro" id="IPR019845">
    <property type="entry name" value="Squalene/phytoene_synthase_CS"/>
</dbReference>
<organism evidence="4 5">
    <name type="scientific">Aureibacillus halotolerans</name>
    <dbReference type="NCBI Taxonomy" id="1508390"/>
    <lineage>
        <taxon>Bacteria</taxon>
        <taxon>Bacillati</taxon>
        <taxon>Bacillota</taxon>
        <taxon>Bacilli</taxon>
        <taxon>Bacillales</taxon>
        <taxon>Bacillaceae</taxon>
        <taxon>Aureibacillus</taxon>
    </lineage>
</organism>
<gene>
    <name evidence="4" type="ORF">EV213_102115</name>
</gene>
<keyword evidence="5" id="KW-1185">Reference proteome</keyword>
<dbReference type="EMBL" id="SNYJ01000002">
    <property type="protein sequence ID" value="TDQ42086.1"/>
    <property type="molecule type" value="Genomic_DNA"/>
</dbReference>
<protein>
    <submittedName>
        <fullName evidence="4">Phytoene synthase</fullName>
    </submittedName>
</protein>
<sequence>MNHVDQAYLSCRDLMMAHSKTFYKAFSLLPPRQKKAVWAVYAFCRYADDLVDEAGKYPETLDMFEEKLEGFLQGKAQEGFIWTALADVFSQFDMDPQPFRDMIIGQRMDVVGTSYSTLEAVEEYAYYVAGSVGLMLLPLIAPDTKHLLQEDAVKLGNAMQLTNILRDVGEDYERNRMYLPHSLLKEHHVDVHMLSLSHVPTEGFKQVWEIIAQRAETLYDEALSTITLYPMYSRTPIKGAAYMYRAILTKIRKNKYQVFTERHYVTVEEKQHILSQL</sequence>
<dbReference type="PANTHER" id="PTHR31480">
    <property type="entry name" value="BIFUNCTIONAL LYCOPENE CYCLASE/PHYTOENE SYNTHASE"/>
    <property type="match status" value="1"/>
</dbReference>
<keyword evidence="2" id="KW-0808">Transferase</keyword>
<dbReference type="Gene3D" id="1.10.600.10">
    <property type="entry name" value="Farnesyl Diphosphate Synthase"/>
    <property type="match status" value="1"/>
</dbReference>
<dbReference type="SUPFAM" id="SSF48576">
    <property type="entry name" value="Terpenoid synthases"/>
    <property type="match status" value="1"/>
</dbReference>
<dbReference type="Pfam" id="PF00494">
    <property type="entry name" value="SQS_PSY"/>
    <property type="match status" value="1"/>
</dbReference>
<evidence type="ECO:0000256" key="3">
    <source>
        <dbReference type="ARBA" id="ARBA00022746"/>
    </source>
</evidence>
<dbReference type="GO" id="GO:0051996">
    <property type="term" value="F:squalene synthase [NAD(P)H] activity"/>
    <property type="evidence" value="ECO:0007669"/>
    <property type="project" value="InterPro"/>
</dbReference>
<comment type="pathway">
    <text evidence="1">Carotenoid biosynthesis.</text>
</comment>
<dbReference type="SFLD" id="SFLDG01212">
    <property type="entry name" value="Phytoene_synthase_like"/>
    <property type="match status" value="1"/>
</dbReference>
<keyword evidence="3" id="KW-0125">Carotenoid biosynthesis</keyword>
<evidence type="ECO:0000256" key="2">
    <source>
        <dbReference type="ARBA" id="ARBA00022679"/>
    </source>
</evidence>
<comment type="caution">
    <text evidence="4">The sequence shown here is derived from an EMBL/GenBank/DDBJ whole genome shotgun (WGS) entry which is preliminary data.</text>
</comment>
<dbReference type="Proteomes" id="UP000295632">
    <property type="component" value="Unassembled WGS sequence"/>
</dbReference>
<dbReference type="InterPro" id="IPR008949">
    <property type="entry name" value="Isoprenoid_synthase_dom_sf"/>
</dbReference>
<evidence type="ECO:0000313" key="5">
    <source>
        <dbReference type="Proteomes" id="UP000295632"/>
    </source>
</evidence>
<dbReference type="InterPro" id="IPR044843">
    <property type="entry name" value="Trans_IPPS_bact-type"/>
</dbReference>
<dbReference type="InterPro" id="IPR033904">
    <property type="entry name" value="Trans_IPPS_HH"/>
</dbReference>
<dbReference type="CDD" id="cd00683">
    <property type="entry name" value="Trans_IPPS_HH"/>
    <property type="match status" value="1"/>
</dbReference>
<dbReference type="GO" id="GO:0016117">
    <property type="term" value="P:carotenoid biosynthetic process"/>
    <property type="evidence" value="ECO:0007669"/>
    <property type="project" value="UniProtKB-KW"/>
</dbReference>
<dbReference type="AlphaFoldDB" id="A0A4R6U8F8"/>
<proteinExistence type="predicted"/>
<dbReference type="GO" id="GO:0004311">
    <property type="term" value="F:geranylgeranyl diphosphate synthase activity"/>
    <property type="evidence" value="ECO:0007669"/>
    <property type="project" value="InterPro"/>
</dbReference>
<dbReference type="RefSeq" id="WP_133578979.1">
    <property type="nucleotide sequence ID" value="NZ_SNYJ01000002.1"/>
</dbReference>
<dbReference type="PROSITE" id="PS01045">
    <property type="entry name" value="SQUALEN_PHYTOEN_SYN_2"/>
    <property type="match status" value="1"/>
</dbReference>
<dbReference type="SFLD" id="SFLDG01018">
    <property type="entry name" value="Squalene/Phytoene_Synthase_Lik"/>
    <property type="match status" value="1"/>
</dbReference>
<dbReference type="SFLD" id="SFLDS00005">
    <property type="entry name" value="Isoprenoid_Synthase_Type_I"/>
    <property type="match status" value="1"/>
</dbReference>
<evidence type="ECO:0000256" key="1">
    <source>
        <dbReference type="ARBA" id="ARBA00004829"/>
    </source>
</evidence>